<dbReference type="EMBL" id="JABUFE010000043">
    <property type="protein sequence ID" value="NSX57050.1"/>
    <property type="molecule type" value="Genomic_DNA"/>
</dbReference>
<organism evidence="5 6">
    <name type="scientific">Parasulfitobacter algicola</name>
    <dbReference type="NCBI Taxonomy" id="2614809"/>
    <lineage>
        <taxon>Bacteria</taxon>
        <taxon>Pseudomonadati</taxon>
        <taxon>Pseudomonadota</taxon>
        <taxon>Alphaproteobacteria</taxon>
        <taxon>Rhodobacterales</taxon>
        <taxon>Roseobacteraceae</taxon>
        <taxon>Parasulfitobacter</taxon>
    </lineage>
</organism>
<feature type="domain" description="HTH tetR-type" evidence="4">
    <location>
        <begin position="22"/>
        <end position="82"/>
    </location>
</feature>
<protein>
    <submittedName>
        <fullName evidence="5">TetR/AcrR family transcriptional regulator</fullName>
    </submittedName>
</protein>
<sequence length="209" mass="22628">MSQKPPKLRGFSDGDPRNKRIDQKRSDILKAAREQLSEFGYEGMTVDAISARSGISKMTIYRHFGSGAALMEALILSLLDGFDFARSARPDGANLAESLEQFGMGFGAALMSPASLHLYQAIVLSSERAPALAKAFQETGRSAAQAVVANMLRKGLALSEPEAAQRAREFDALVLGDLFQKCLLGLSGYDEDAHRKQVRRAVDVVAGKH</sequence>
<dbReference type="Pfam" id="PF14246">
    <property type="entry name" value="TetR_C_7"/>
    <property type="match status" value="1"/>
</dbReference>
<dbReference type="Gene3D" id="1.10.10.60">
    <property type="entry name" value="Homeodomain-like"/>
    <property type="match status" value="1"/>
</dbReference>
<dbReference type="SUPFAM" id="SSF46689">
    <property type="entry name" value="Homeodomain-like"/>
    <property type="match status" value="1"/>
</dbReference>
<evidence type="ECO:0000256" key="1">
    <source>
        <dbReference type="ARBA" id="ARBA00023125"/>
    </source>
</evidence>
<dbReference type="PRINTS" id="PR00455">
    <property type="entry name" value="HTHTETR"/>
</dbReference>
<evidence type="ECO:0000256" key="3">
    <source>
        <dbReference type="SAM" id="MobiDB-lite"/>
    </source>
</evidence>
<dbReference type="InterPro" id="IPR050109">
    <property type="entry name" value="HTH-type_TetR-like_transc_reg"/>
</dbReference>
<evidence type="ECO:0000313" key="5">
    <source>
        <dbReference type="EMBL" id="NSX57050.1"/>
    </source>
</evidence>
<evidence type="ECO:0000313" key="6">
    <source>
        <dbReference type="Proteomes" id="UP000777935"/>
    </source>
</evidence>
<comment type="caution">
    <text evidence="5">The sequence shown here is derived from an EMBL/GenBank/DDBJ whole genome shotgun (WGS) entry which is preliminary data.</text>
</comment>
<dbReference type="PANTHER" id="PTHR30055">
    <property type="entry name" value="HTH-TYPE TRANSCRIPTIONAL REGULATOR RUTR"/>
    <property type="match status" value="1"/>
</dbReference>
<feature type="DNA-binding region" description="H-T-H motif" evidence="2">
    <location>
        <begin position="45"/>
        <end position="64"/>
    </location>
</feature>
<dbReference type="RefSeq" id="WP_174140201.1">
    <property type="nucleotide sequence ID" value="NZ_JABUFE010000043.1"/>
</dbReference>
<proteinExistence type="predicted"/>
<accession>A0ABX2IX84</accession>
<reference evidence="5 6" key="1">
    <citation type="submission" date="2020-06" db="EMBL/GenBank/DDBJ databases">
        <title>Sulfitobacter algicola sp. nov., isolated from green algae.</title>
        <authorList>
            <person name="Wang C."/>
        </authorList>
    </citation>
    <scope>NUCLEOTIDE SEQUENCE [LARGE SCALE GENOMIC DNA]</scope>
    <source>
        <strain evidence="5 6">1151</strain>
    </source>
</reference>
<evidence type="ECO:0000256" key="2">
    <source>
        <dbReference type="PROSITE-ProRule" id="PRU00335"/>
    </source>
</evidence>
<name>A0ABX2IX84_9RHOB</name>
<dbReference type="InterPro" id="IPR001647">
    <property type="entry name" value="HTH_TetR"/>
</dbReference>
<keyword evidence="6" id="KW-1185">Reference proteome</keyword>
<dbReference type="Pfam" id="PF00440">
    <property type="entry name" value="TetR_N"/>
    <property type="match status" value="1"/>
</dbReference>
<gene>
    <name evidence="5" type="ORF">HRQ87_19940</name>
</gene>
<feature type="compositionally biased region" description="Basic and acidic residues" evidence="3">
    <location>
        <begin position="10"/>
        <end position="24"/>
    </location>
</feature>
<evidence type="ECO:0000259" key="4">
    <source>
        <dbReference type="PROSITE" id="PS50977"/>
    </source>
</evidence>
<dbReference type="Proteomes" id="UP000777935">
    <property type="component" value="Unassembled WGS sequence"/>
</dbReference>
<dbReference type="InterPro" id="IPR009057">
    <property type="entry name" value="Homeodomain-like_sf"/>
</dbReference>
<dbReference type="Gene3D" id="1.10.357.10">
    <property type="entry name" value="Tetracycline Repressor, domain 2"/>
    <property type="match status" value="1"/>
</dbReference>
<dbReference type="PROSITE" id="PS50977">
    <property type="entry name" value="HTH_TETR_2"/>
    <property type="match status" value="1"/>
</dbReference>
<dbReference type="PANTHER" id="PTHR30055:SF146">
    <property type="entry name" value="HTH-TYPE TRANSCRIPTIONAL DUAL REGULATOR CECR"/>
    <property type="match status" value="1"/>
</dbReference>
<keyword evidence="1 2" id="KW-0238">DNA-binding</keyword>
<dbReference type="InterPro" id="IPR039536">
    <property type="entry name" value="TetR_C_Proteobacteria"/>
</dbReference>
<feature type="region of interest" description="Disordered" evidence="3">
    <location>
        <begin position="1"/>
        <end position="24"/>
    </location>
</feature>